<evidence type="ECO:0000313" key="2">
    <source>
        <dbReference type="Proteomes" id="UP000275368"/>
    </source>
</evidence>
<evidence type="ECO:0000313" key="1">
    <source>
        <dbReference type="EMBL" id="BBH20434.1"/>
    </source>
</evidence>
<dbReference type="Pfam" id="PF14022">
    <property type="entry name" value="DUF4238"/>
    <property type="match status" value="1"/>
</dbReference>
<name>A0A3G9JAW9_9BACL</name>
<dbReference type="AlphaFoldDB" id="A0A3G9JAW9"/>
<reference evidence="1 2" key="1">
    <citation type="submission" date="2018-11" db="EMBL/GenBank/DDBJ databases">
        <title>Complete genome sequence of Paenibacillus baekrokdamisoli strain KCTC 33723.</title>
        <authorList>
            <person name="Kang S.W."/>
            <person name="Lee K.C."/>
            <person name="Kim K.K."/>
            <person name="Kim J.S."/>
            <person name="Kim D.S."/>
            <person name="Ko S.H."/>
            <person name="Yang S.H."/>
            <person name="Lee J.S."/>
        </authorList>
    </citation>
    <scope>NUCLEOTIDE SEQUENCE [LARGE SCALE GENOMIC DNA]</scope>
    <source>
        <strain evidence="1 2">KCTC 33723</strain>
    </source>
</reference>
<proteinExistence type="predicted"/>
<dbReference type="Proteomes" id="UP000275368">
    <property type="component" value="Chromosome"/>
</dbReference>
<keyword evidence="2" id="KW-1185">Reference proteome</keyword>
<sequence length="154" mass="17495">MRARVPLFRDLSSVVLNNEEYRKQLEITLKRTDIPNSIDMDAVIRTTHSVSHLLLGMNWCLMTASEGSCFVTSDNPVVVADPNNQEMVFTGFNSPNVQVTFPLSPVVCLLGGWEDRLPLIWNVDTLTVNRINSMTLRNSQRYIFSSSREVETLF</sequence>
<protein>
    <submittedName>
        <fullName evidence="1">Uncharacterized protein</fullName>
    </submittedName>
</protein>
<gene>
    <name evidence="1" type="ORF">Back11_17790</name>
</gene>
<organism evidence="1 2">
    <name type="scientific">Paenibacillus baekrokdamisoli</name>
    <dbReference type="NCBI Taxonomy" id="1712516"/>
    <lineage>
        <taxon>Bacteria</taxon>
        <taxon>Bacillati</taxon>
        <taxon>Bacillota</taxon>
        <taxon>Bacilli</taxon>
        <taxon>Bacillales</taxon>
        <taxon>Paenibacillaceae</taxon>
        <taxon>Paenibacillus</taxon>
    </lineage>
</organism>
<dbReference type="KEGG" id="pbk:Back11_17790"/>
<accession>A0A3G9JAW9</accession>
<dbReference type="InterPro" id="IPR025332">
    <property type="entry name" value="DUF4238"/>
</dbReference>
<dbReference type="EMBL" id="AP019308">
    <property type="protein sequence ID" value="BBH20434.1"/>
    <property type="molecule type" value="Genomic_DNA"/>
</dbReference>
<dbReference type="OrthoDB" id="581042at2"/>